<proteinExistence type="predicted"/>
<gene>
    <name evidence="1" type="ORF">ACFO5T_12565</name>
</gene>
<evidence type="ECO:0000313" key="2">
    <source>
        <dbReference type="Proteomes" id="UP001595878"/>
    </source>
</evidence>
<dbReference type="Proteomes" id="UP001595878">
    <property type="component" value="Unassembled WGS sequence"/>
</dbReference>
<sequence>MSQKNKESLDKLLSFVIDICNDDDNKWFRDKLINRLGGKSQGSQLDNIEKYLKLDGFEIIDYSGIKNERVREQLFRDSIEMSRYRLGKFNNKIDFDEFCRYACLQVEDLFNYFYQEKFQNDIEKANNFIIKHWATFTPPKSSKISAISLKAKTVGFINEYDFQYTSLARTIDFLMEIRNELSHRNSYKENDEDNILSSLAIKNINVASSYIDFMKTNARDVKLYNKGRFIYLKRKQEYNEIIDALEILKEAVILLT</sequence>
<dbReference type="EMBL" id="JBHSHB010000024">
    <property type="protein sequence ID" value="MFC4691263.1"/>
    <property type="molecule type" value="Genomic_DNA"/>
</dbReference>
<evidence type="ECO:0008006" key="3">
    <source>
        <dbReference type="Google" id="ProtNLM"/>
    </source>
</evidence>
<evidence type="ECO:0000313" key="1">
    <source>
        <dbReference type="EMBL" id="MFC4691263.1"/>
    </source>
</evidence>
<reference evidence="2" key="1">
    <citation type="journal article" date="2019" name="Int. J. Syst. Evol. Microbiol.">
        <title>The Global Catalogue of Microorganisms (GCM) 10K type strain sequencing project: providing services to taxonomists for standard genome sequencing and annotation.</title>
        <authorList>
            <consortium name="The Broad Institute Genomics Platform"/>
            <consortium name="The Broad Institute Genome Sequencing Center for Infectious Disease"/>
            <person name="Wu L."/>
            <person name="Ma J."/>
        </authorList>
    </citation>
    <scope>NUCLEOTIDE SEQUENCE [LARGE SCALE GENOMIC DNA]</scope>
    <source>
        <strain evidence="2">CGMCC 4.7427</strain>
    </source>
</reference>
<comment type="caution">
    <text evidence="1">The sequence shown here is derived from an EMBL/GenBank/DDBJ whole genome shotgun (WGS) entry which is preliminary data.</text>
</comment>
<accession>A0ABV9LB33</accession>
<organism evidence="1 2">
    <name type="scientific">Dokdonia genika</name>
    <dbReference type="NCBI Taxonomy" id="308113"/>
    <lineage>
        <taxon>Bacteria</taxon>
        <taxon>Pseudomonadati</taxon>
        <taxon>Bacteroidota</taxon>
        <taxon>Flavobacteriia</taxon>
        <taxon>Flavobacteriales</taxon>
        <taxon>Flavobacteriaceae</taxon>
        <taxon>Dokdonia</taxon>
    </lineage>
</organism>
<dbReference type="RefSeq" id="WP_380034915.1">
    <property type="nucleotide sequence ID" value="NZ_JBHSHB010000024.1"/>
</dbReference>
<name>A0ABV9LB33_9FLAO</name>
<protein>
    <recommendedName>
        <fullName evidence="3">Abi-like protein</fullName>
    </recommendedName>
</protein>
<keyword evidence="2" id="KW-1185">Reference proteome</keyword>